<comment type="caution">
    <text evidence="2">The sequence shown here is derived from an EMBL/GenBank/DDBJ whole genome shotgun (WGS) entry which is preliminary data.</text>
</comment>
<dbReference type="PANTHER" id="PTHR48208:SF2">
    <property type="entry name" value="CENTROMERE PROTEIN I"/>
    <property type="match status" value="1"/>
</dbReference>
<proteinExistence type="predicted"/>
<name>A0A9N8HJM5_9STRA</name>
<dbReference type="GO" id="GO:0000070">
    <property type="term" value="P:mitotic sister chromatid segregation"/>
    <property type="evidence" value="ECO:0007669"/>
    <property type="project" value="TreeGrafter"/>
</dbReference>
<dbReference type="AlphaFoldDB" id="A0A9N8HJM5"/>
<evidence type="ECO:0000256" key="1">
    <source>
        <dbReference type="SAM" id="MobiDB-lite"/>
    </source>
</evidence>
<protein>
    <submittedName>
        <fullName evidence="2">Uncharacterized protein</fullName>
    </submittedName>
</protein>
<accession>A0A9N8HJM5</accession>
<keyword evidence="3" id="KW-1185">Reference proteome</keyword>
<feature type="compositionally biased region" description="Basic and acidic residues" evidence="1">
    <location>
        <begin position="373"/>
        <end position="389"/>
    </location>
</feature>
<organism evidence="2 3">
    <name type="scientific">Seminavis robusta</name>
    <dbReference type="NCBI Taxonomy" id="568900"/>
    <lineage>
        <taxon>Eukaryota</taxon>
        <taxon>Sar</taxon>
        <taxon>Stramenopiles</taxon>
        <taxon>Ochrophyta</taxon>
        <taxon>Bacillariophyta</taxon>
        <taxon>Bacillariophyceae</taxon>
        <taxon>Bacillariophycidae</taxon>
        <taxon>Naviculales</taxon>
        <taxon>Naviculaceae</taxon>
        <taxon>Seminavis</taxon>
    </lineage>
</organism>
<sequence length="765" mass="85308">MTPQRSRHDVPTDELFEEAYSGIAQHIFPNGFPAMPKLLSKEVDAIEKAWQRSTTRKRSRATITEAQAVKSLQKLQSVAKEVGFTTDQQNSICLIACGTLDPQSVSSKASLSAEDFAASTCLLFRDLVTINLPKSGHFISELSVLKLLSACQTPKADALGIASVLQFLWLAVQNGALSEPAERALDSLYSVIFKWSTDPALCFDAVRLLLVITTKKHARVFRARRLHRFYVATGAAPAKFAPLVLLELFARLNPPGCGPILATIPNRPKERDVKKNARWLVFPNTAWKRAFEHTWYKQDNESPEGAPQSTNLCSLPGLSWDPLSDSGLFHGRLAPFQDSDRFRVSLSFMLQQEWHHPETTSAPKDNLPSQSATKDKESRSSTISEKMDLDDSSSDDSTTSDDGAGEDRTVRQRNNPPTLATQTTTTTTTRRVAILKRVAAAAMKAEHSFEVESAFVTDLLLPSWDGAEEWGVWLLYDILPALAIPSTFSDLWSKVLIYLERLFLFGTAKVRYAIVAGTLSSLLSRLARHGREEHGSSAARQRLVKEFVHWTNHLLVESSLSHGSWGSSLESEAAITFFRVVSREVTQSCRLVVLPPTTWAHRLLLSSSLFPIDRVWELMVAYANSLKELKTKQANSNGTIIEGLDRVAIFNCLLVDFSLAIHHQKHDEKVTGMSILYQDTPETTITRLGGKAMLHETMPRMLSIETGAASAQFVSQFLCRNGRLPLGVGELLQGKEKHQYFEFLWKEIGMDGLHAFETLFINRRI</sequence>
<dbReference type="GO" id="GO:0000939">
    <property type="term" value="C:inner kinetochore"/>
    <property type="evidence" value="ECO:0007669"/>
    <property type="project" value="TreeGrafter"/>
</dbReference>
<dbReference type="EMBL" id="CAICTM010000671">
    <property type="protein sequence ID" value="CAB9514750.1"/>
    <property type="molecule type" value="Genomic_DNA"/>
</dbReference>
<feature type="compositionally biased region" description="Low complexity" evidence="1">
    <location>
        <begin position="418"/>
        <end position="427"/>
    </location>
</feature>
<evidence type="ECO:0000313" key="2">
    <source>
        <dbReference type="EMBL" id="CAB9514750.1"/>
    </source>
</evidence>
<dbReference type="GO" id="GO:0034080">
    <property type="term" value="P:CENP-A containing chromatin assembly"/>
    <property type="evidence" value="ECO:0007669"/>
    <property type="project" value="TreeGrafter"/>
</dbReference>
<reference evidence="2" key="1">
    <citation type="submission" date="2020-06" db="EMBL/GenBank/DDBJ databases">
        <authorList>
            <consortium name="Plant Systems Biology data submission"/>
        </authorList>
    </citation>
    <scope>NUCLEOTIDE SEQUENCE</scope>
    <source>
        <strain evidence="2">D6</strain>
    </source>
</reference>
<gene>
    <name evidence="2" type="ORF">SEMRO_672_G185020.1</name>
</gene>
<feature type="compositionally biased region" description="Polar residues" evidence="1">
    <location>
        <begin position="359"/>
        <end position="372"/>
    </location>
</feature>
<dbReference type="PANTHER" id="PTHR48208">
    <property type="entry name" value="CENTROMERE PROTEIN I"/>
    <property type="match status" value="1"/>
</dbReference>
<feature type="region of interest" description="Disordered" evidence="1">
    <location>
        <begin position="356"/>
        <end position="427"/>
    </location>
</feature>
<evidence type="ECO:0000313" key="3">
    <source>
        <dbReference type="Proteomes" id="UP001153069"/>
    </source>
</evidence>
<dbReference type="Proteomes" id="UP001153069">
    <property type="component" value="Unassembled WGS sequence"/>
</dbReference>